<proteinExistence type="predicted"/>
<evidence type="ECO:0000313" key="1">
    <source>
        <dbReference type="EMBL" id="KKM58610.1"/>
    </source>
</evidence>
<dbReference type="AlphaFoldDB" id="A0A0F9LRN7"/>
<organism evidence="1">
    <name type="scientific">marine sediment metagenome</name>
    <dbReference type="NCBI Taxonomy" id="412755"/>
    <lineage>
        <taxon>unclassified sequences</taxon>
        <taxon>metagenomes</taxon>
        <taxon>ecological metagenomes</taxon>
    </lineage>
</organism>
<name>A0A0F9LRN7_9ZZZZ</name>
<dbReference type="EMBL" id="LAZR01011814">
    <property type="protein sequence ID" value="KKM58610.1"/>
    <property type="molecule type" value="Genomic_DNA"/>
</dbReference>
<accession>A0A0F9LRN7</accession>
<protein>
    <submittedName>
        <fullName evidence="1">Uncharacterized protein</fullName>
    </submittedName>
</protein>
<comment type="caution">
    <text evidence="1">The sequence shown here is derived from an EMBL/GenBank/DDBJ whole genome shotgun (WGS) entry which is preliminary data.</text>
</comment>
<reference evidence="1" key="1">
    <citation type="journal article" date="2015" name="Nature">
        <title>Complex archaea that bridge the gap between prokaryotes and eukaryotes.</title>
        <authorList>
            <person name="Spang A."/>
            <person name="Saw J.H."/>
            <person name="Jorgensen S.L."/>
            <person name="Zaremba-Niedzwiedzka K."/>
            <person name="Martijn J."/>
            <person name="Lind A.E."/>
            <person name="van Eijk R."/>
            <person name="Schleper C."/>
            <person name="Guy L."/>
            <person name="Ettema T.J."/>
        </authorList>
    </citation>
    <scope>NUCLEOTIDE SEQUENCE</scope>
</reference>
<gene>
    <name evidence="1" type="ORF">LCGC14_1549110</name>
</gene>
<sequence>MPTACRRHGQGLRVKTDRLLNLRTRLASLPLPNDITRGTFVYETICRNWFRKIWF</sequence>